<proteinExistence type="predicted"/>
<dbReference type="EMBL" id="BJXX01000203">
    <property type="protein sequence ID" value="GEN36597.1"/>
    <property type="molecule type" value="Genomic_DNA"/>
</dbReference>
<evidence type="ECO:0000313" key="2">
    <source>
        <dbReference type="Proteomes" id="UP000321157"/>
    </source>
</evidence>
<dbReference type="RefSeq" id="WP_146812234.1">
    <property type="nucleotide sequence ID" value="NZ_BJXX01000203.1"/>
</dbReference>
<dbReference type="AlphaFoldDB" id="A0A511VCF5"/>
<name>A0A511VCF5_9BACL</name>
<accession>A0A511VCF5</accession>
<reference evidence="1 2" key="1">
    <citation type="submission" date="2019-07" db="EMBL/GenBank/DDBJ databases">
        <title>Whole genome shotgun sequence of Aneurinibacillus danicus NBRC 102444.</title>
        <authorList>
            <person name="Hosoyama A."/>
            <person name="Uohara A."/>
            <person name="Ohji S."/>
            <person name="Ichikawa N."/>
        </authorList>
    </citation>
    <scope>NUCLEOTIDE SEQUENCE [LARGE SCALE GENOMIC DNA]</scope>
    <source>
        <strain evidence="1 2">NBRC 102444</strain>
    </source>
</reference>
<keyword evidence="2" id="KW-1185">Reference proteome</keyword>
<gene>
    <name evidence="1" type="ORF">ADA01nite_40570</name>
</gene>
<sequence length="114" mass="13879">MEEDMNIHQYLYLIPEHEKLFYHNCIAVLPSEEKKLLIELCVRATKDHVVQSKRLIEKKILSPICELEREIYSFYVLPDYPHLARKLIKISIQYKREQRNSKQSYQDRLRKLFT</sequence>
<organism evidence="1 2">
    <name type="scientific">Aneurinibacillus danicus</name>
    <dbReference type="NCBI Taxonomy" id="267746"/>
    <lineage>
        <taxon>Bacteria</taxon>
        <taxon>Bacillati</taxon>
        <taxon>Bacillota</taxon>
        <taxon>Bacilli</taxon>
        <taxon>Bacillales</taxon>
        <taxon>Paenibacillaceae</taxon>
        <taxon>Aneurinibacillus group</taxon>
        <taxon>Aneurinibacillus</taxon>
    </lineage>
</organism>
<comment type="caution">
    <text evidence="1">The sequence shown here is derived from an EMBL/GenBank/DDBJ whole genome shotgun (WGS) entry which is preliminary data.</text>
</comment>
<dbReference type="Proteomes" id="UP000321157">
    <property type="component" value="Unassembled WGS sequence"/>
</dbReference>
<protein>
    <submittedName>
        <fullName evidence="1">Uncharacterized protein</fullName>
    </submittedName>
</protein>
<evidence type="ECO:0000313" key="1">
    <source>
        <dbReference type="EMBL" id="GEN36597.1"/>
    </source>
</evidence>